<dbReference type="EMBL" id="CAADFH010000014">
    <property type="protein sequence ID" value="VFJ91045.1"/>
    <property type="molecule type" value="Genomic_DNA"/>
</dbReference>
<reference evidence="2" key="1">
    <citation type="submission" date="2019-02" db="EMBL/GenBank/DDBJ databases">
        <authorList>
            <person name="Gruber-Vodicka R. H."/>
            <person name="Seah K. B. B."/>
        </authorList>
    </citation>
    <scope>NUCLEOTIDE SEQUENCE</scope>
    <source>
        <strain evidence="2">BECK_M6</strain>
    </source>
</reference>
<dbReference type="PANTHER" id="PTHR12277">
    <property type="entry name" value="ALPHA/BETA HYDROLASE DOMAIN-CONTAINING PROTEIN"/>
    <property type="match status" value="1"/>
</dbReference>
<evidence type="ECO:0000313" key="2">
    <source>
        <dbReference type="EMBL" id="VFJ91045.1"/>
    </source>
</evidence>
<gene>
    <name evidence="2" type="ORF">BECKLFY1418A_GA0070994_10148</name>
</gene>
<feature type="domain" description="Serine aminopeptidase S33" evidence="1">
    <location>
        <begin position="61"/>
        <end position="166"/>
    </location>
</feature>
<proteinExistence type="predicted"/>
<dbReference type="SUPFAM" id="SSF53474">
    <property type="entry name" value="alpha/beta-Hydrolases"/>
    <property type="match status" value="1"/>
</dbReference>
<dbReference type="AlphaFoldDB" id="A0A450UEQ0"/>
<name>A0A450UEQ0_9GAMM</name>
<sequence length="262" mass="28554">MTQDLLRRLDHPRVNGAIFFPRQDPGVPPPPGSEDFYIEVEPDIRVMARHYPHPQKTNAPLILYFHGNGEIVADYDNIAPAFHAAGAALMPVDYRGYGKSDGQPSVRKSLDDAHAVLDFVLQLREERAASGPLVVMGRSLGSAPAIDLAASRGADLAGLVVESGFADTPSLLALFGIAVDTLDVPPGSDRDNQDKMGDVRNPVLILHAEGDDIIPIWNAERNFERAASKKKRLVRIPGADHNTIMMFGDRYWGGLKVFLSGL</sequence>
<accession>A0A450UEQ0</accession>
<dbReference type="Pfam" id="PF12146">
    <property type="entry name" value="Hydrolase_4"/>
    <property type="match status" value="1"/>
</dbReference>
<organism evidence="2">
    <name type="scientific">Candidatus Kentrum sp. LFY</name>
    <dbReference type="NCBI Taxonomy" id="2126342"/>
    <lineage>
        <taxon>Bacteria</taxon>
        <taxon>Pseudomonadati</taxon>
        <taxon>Pseudomonadota</taxon>
        <taxon>Gammaproteobacteria</taxon>
        <taxon>Candidatus Kentrum</taxon>
    </lineage>
</organism>
<protein>
    <recommendedName>
        <fullName evidence="1">Serine aminopeptidase S33 domain-containing protein</fullName>
    </recommendedName>
</protein>
<dbReference type="PANTHER" id="PTHR12277:SF81">
    <property type="entry name" value="PROTEIN ABHD13"/>
    <property type="match status" value="1"/>
</dbReference>
<dbReference type="InterPro" id="IPR022742">
    <property type="entry name" value="Hydrolase_4"/>
</dbReference>
<dbReference type="Gene3D" id="3.40.50.1820">
    <property type="entry name" value="alpha/beta hydrolase"/>
    <property type="match status" value="1"/>
</dbReference>
<dbReference type="InterPro" id="IPR029058">
    <property type="entry name" value="AB_hydrolase_fold"/>
</dbReference>
<evidence type="ECO:0000259" key="1">
    <source>
        <dbReference type="Pfam" id="PF12146"/>
    </source>
</evidence>